<organism evidence="2 3">
    <name type="scientific">Prosthecobacter algae</name>
    <dbReference type="NCBI Taxonomy" id="1144682"/>
    <lineage>
        <taxon>Bacteria</taxon>
        <taxon>Pseudomonadati</taxon>
        <taxon>Verrucomicrobiota</taxon>
        <taxon>Verrucomicrobiia</taxon>
        <taxon>Verrucomicrobiales</taxon>
        <taxon>Verrucomicrobiaceae</taxon>
        <taxon>Prosthecobacter</taxon>
    </lineage>
</organism>
<feature type="region of interest" description="Disordered" evidence="1">
    <location>
        <begin position="159"/>
        <end position="196"/>
    </location>
</feature>
<dbReference type="RefSeq" id="WP_345736901.1">
    <property type="nucleotide sequence ID" value="NZ_BAABIA010000005.1"/>
</dbReference>
<keyword evidence="3" id="KW-1185">Reference proteome</keyword>
<reference evidence="3" key="1">
    <citation type="journal article" date="2019" name="Int. J. Syst. Evol. Microbiol.">
        <title>The Global Catalogue of Microorganisms (GCM) 10K type strain sequencing project: providing services to taxonomists for standard genome sequencing and annotation.</title>
        <authorList>
            <consortium name="The Broad Institute Genomics Platform"/>
            <consortium name="The Broad Institute Genome Sequencing Center for Infectious Disease"/>
            <person name="Wu L."/>
            <person name="Ma J."/>
        </authorList>
    </citation>
    <scope>NUCLEOTIDE SEQUENCE [LARGE SCALE GENOMIC DNA]</scope>
    <source>
        <strain evidence="3">JCM 18053</strain>
    </source>
</reference>
<proteinExistence type="predicted"/>
<evidence type="ECO:0000256" key="1">
    <source>
        <dbReference type="SAM" id="MobiDB-lite"/>
    </source>
</evidence>
<evidence type="ECO:0000313" key="3">
    <source>
        <dbReference type="Proteomes" id="UP001499852"/>
    </source>
</evidence>
<dbReference type="EMBL" id="BAABIA010000005">
    <property type="protein sequence ID" value="GAA5141941.1"/>
    <property type="molecule type" value="Genomic_DNA"/>
</dbReference>
<protein>
    <submittedName>
        <fullName evidence="2">Uncharacterized protein</fullName>
    </submittedName>
</protein>
<feature type="compositionally biased region" description="Basic and acidic residues" evidence="1">
    <location>
        <begin position="159"/>
        <end position="183"/>
    </location>
</feature>
<name>A0ABP9P7H8_9BACT</name>
<dbReference type="Proteomes" id="UP001499852">
    <property type="component" value="Unassembled WGS sequence"/>
</dbReference>
<evidence type="ECO:0000313" key="2">
    <source>
        <dbReference type="EMBL" id="GAA5141941.1"/>
    </source>
</evidence>
<sequence length="196" mass="22386">MIGIYDFCGHYEWTFDWLQQQGGHELVRSYWHEAIYEDSQRHATALIVGKGFEGMKEYWGHTLAEEGGDWTTTAQEDVFRIDMHACPSKGFLIRNDLQQYPDYCDHCMGWIGPLMKEAGFVINHAHNHCGQCWWEMHRSEDLRPASAVGELSGKADVRLRPDWKTPETRMDAYDRATDPDHKLPAGGSLPAEGGSL</sequence>
<comment type="caution">
    <text evidence="2">The sequence shown here is derived from an EMBL/GenBank/DDBJ whole genome shotgun (WGS) entry which is preliminary data.</text>
</comment>
<accession>A0ABP9P7H8</accession>
<gene>
    <name evidence="2" type="ORF">GCM10023213_27020</name>
</gene>